<dbReference type="Proteomes" id="UP000283063">
    <property type="component" value="Chromosome"/>
</dbReference>
<protein>
    <submittedName>
        <fullName evidence="1">Uncharacterized protein</fullName>
    </submittedName>
</protein>
<name>A0A3T0N2H2_9RHOB</name>
<reference evidence="1 2" key="1">
    <citation type="submission" date="2018-10" db="EMBL/GenBank/DDBJ databases">
        <title>Parasedimentitalea marina sp. nov., a psychrophilic bacterium isolated from deep seawater of the New Britain Trench.</title>
        <authorList>
            <person name="Cao J."/>
        </authorList>
    </citation>
    <scope>NUCLEOTIDE SEQUENCE [LARGE SCALE GENOMIC DNA]</scope>
    <source>
        <strain evidence="1 2">W43</strain>
    </source>
</reference>
<dbReference type="AlphaFoldDB" id="A0A3T0N2H2"/>
<proteinExistence type="predicted"/>
<gene>
    <name evidence="1" type="ORF">EBB79_10040</name>
</gene>
<evidence type="ECO:0000313" key="1">
    <source>
        <dbReference type="EMBL" id="AZV78182.1"/>
    </source>
</evidence>
<dbReference type="KEGG" id="sedi:EBB79_10040"/>
<dbReference type="EMBL" id="CP033219">
    <property type="protein sequence ID" value="AZV78182.1"/>
    <property type="molecule type" value="Genomic_DNA"/>
</dbReference>
<accession>A0A3T0N2H2</accession>
<evidence type="ECO:0000313" key="2">
    <source>
        <dbReference type="Proteomes" id="UP000283063"/>
    </source>
</evidence>
<organism evidence="1 2">
    <name type="scientific">Parasedimentitalea marina</name>
    <dbReference type="NCBI Taxonomy" id="2483033"/>
    <lineage>
        <taxon>Bacteria</taxon>
        <taxon>Pseudomonadati</taxon>
        <taxon>Pseudomonadota</taxon>
        <taxon>Alphaproteobacteria</taxon>
        <taxon>Rhodobacterales</taxon>
        <taxon>Paracoccaceae</taxon>
        <taxon>Parasedimentitalea</taxon>
    </lineage>
</organism>
<sequence length="76" mass="8747">MTVFSMDQWHRNDPKCNAVLHLSHACTCKPLAKLFSTPRIYEFSSVLACHLGVVLQWKHFTKITKGKVEKFSTLIQ</sequence>
<keyword evidence="2" id="KW-1185">Reference proteome</keyword>